<dbReference type="Pfam" id="PF04082">
    <property type="entry name" value="Fungal_trans"/>
    <property type="match status" value="1"/>
</dbReference>
<keyword evidence="2" id="KW-0805">Transcription regulation</keyword>
<dbReference type="SUPFAM" id="SSF57701">
    <property type="entry name" value="Zn2/Cys6 DNA-binding domain"/>
    <property type="match status" value="1"/>
</dbReference>
<dbReference type="InterPro" id="IPR007219">
    <property type="entry name" value="XnlR_reg_dom"/>
</dbReference>
<evidence type="ECO:0000259" key="7">
    <source>
        <dbReference type="PROSITE" id="PS50048"/>
    </source>
</evidence>
<dbReference type="GO" id="GO:0003677">
    <property type="term" value="F:DNA binding"/>
    <property type="evidence" value="ECO:0007669"/>
    <property type="project" value="UniProtKB-KW"/>
</dbReference>
<dbReference type="SMART" id="SM00906">
    <property type="entry name" value="Fungal_trans"/>
    <property type="match status" value="1"/>
</dbReference>
<feature type="compositionally biased region" description="Polar residues" evidence="6">
    <location>
        <begin position="593"/>
        <end position="602"/>
    </location>
</feature>
<dbReference type="PROSITE" id="PS00463">
    <property type="entry name" value="ZN2_CY6_FUNGAL_1"/>
    <property type="match status" value="1"/>
</dbReference>
<dbReference type="Proteomes" id="UP001203852">
    <property type="component" value="Unassembled WGS sequence"/>
</dbReference>
<dbReference type="PROSITE" id="PS50048">
    <property type="entry name" value="ZN2_CY6_FUNGAL_2"/>
    <property type="match status" value="1"/>
</dbReference>
<feature type="domain" description="Zn(2)-C6 fungal-type" evidence="7">
    <location>
        <begin position="111"/>
        <end position="141"/>
    </location>
</feature>
<proteinExistence type="predicted"/>
<dbReference type="Pfam" id="PF00172">
    <property type="entry name" value="Zn_clus"/>
    <property type="match status" value="1"/>
</dbReference>
<name>A0AAN6E382_9EURO</name>
<dbReference type="InterPro" id="IPR053230">
    <property type="entry name" value="Trans_reg_galc"/>
</dbReference>
<keyword evidence="1" id="KW-0479">Metal-binding</keyword>
<feature type="region of interest" description="Disordered" evidence="6">
    <location>
        <begin position="1"/>
        <end position="102"/>
    </location>
</feature>
<evidence type="ECO:0000256" key="3">
    <source>
        <dbReference type="ARBA" id="ARBA00023125"/>
    </source>
</evidence>
<evidence type="ECO:0000256" key="5">
    <source>
        <dbReference type="ARBA" id="ARBA00023242"/>
    </source>
</evidence>
<accession>A0AAN6E382</accession>
<gene>
    <name evidence="8" type="ORF">EDD36DRAFT_378393</name>
</gene>
<feature type="region of interest" description="Disordered" evidence="6">
    <location>
        <begin position="221"/>
        <end position="243"/>
    </location>
</feature>
<feature type="compositionally biased region" description="Basic and acidic residues" evidence="6">
    <location>
        <begin position="582"/>
        <end position="592"/>
    </location>
</feature>
<dbReference type="CDD" id="cd00067">
    <property type="entry name" value="GAL4"/>
    <property type="match status" value="1"/>
</dbReference>
<dbReference type="AlphaFoldDB" id="A0AAN6E382"/>
<feature type="region of interest" description="Disordered" evidence="6">
    <location>
        <begin position="556"/>
        <end position="605"/>
    </location>
</feature>
<reference evidence="8" key="1">
    <citation type="journal article" date="2022" name="bioRxiv">
        <title>Deciphering the potential niche of two novel black yeast fungi from a biological soil crust based on their genomes, phenotypes, and melanin regulation.</title>
        <authorList>
            <consortium name="DOE Joint Genome Institute"/>
            <person name="Carr E.C."/>
            <person name="Barton Q."/>
            <person name="Grambo S."/>
            <person name="Sullivan M."/>
            <person name="Renfro C.M."/>
            <person name="Kuo A."/>
            <person name="Pangilinan J."/>
            <person name="Lipzen A."/>
            <person name="Keymanesh K."/>
            <person name="Savage E."/>
            <person name="Barry K."/>
            <person name="Grigoriev I.V."/>
            <person name="Riekhof W.R."/>
            <person name="Harris S.S."/>
        </authorList>
    </citation>
    <scope>NUCLEOTIDE SEQUENCE</scope>
    <source>
        <strain evidence="8">JF 03-4F</strain>
    </source>
</reference>
<dbReference type="GO" id="GO:0006351">
    <property type="term" value="P:DNA-templated transcription"/>
    <property type="evidence" value="ECO:0007669"/>
    <property type="project" value="InterPro"/>
</dbReference>
<dbReference type="PANTHER" id="PTHR47654:SF5">
    <property type="entry name" value="TRANSCRIPTION FACTOR DOMAIN-CONTAINING PROTEIN"/>
    <property type="match status" value="1"/>
</dbReference>
<evidence type="ECO:0000256" key="6">
    <source>
        <dbReference type="SAM" id="MobiDB-lite"/>
    </source>
</evidence>
<keyword evidence="3" id="KW-0238">DNA-binding</keyword>
<evidence type="ECO:0000256" key="2">
    <source>
        <dbReference type="ARBA" id="ARBA00023015"/>
    </source>
</evidence>
<protein>
    <submittedName>
        <fullName evidence="8">Fungal-specific transcription factor domain-containing protein</fullName>
    </submittedName>
</protein>
<evidence type="ECO:0000256" key="4">
    <source>
        <dbReference type="ARBA" id="ARBA00023163"/>
    </source>
</evidence>
<dbReference type="CDD" id="cd12148">
    <property type="entry name" value="fungal_TF_MHR"/>
    <property type="match status" value="1"/>
</dbReference>
<dbReference type="Gene3D" id="4.10.240.10">
    <property type="entry name" value="Zn(2)-C6 fungal-type DNA-binding domain"/>
    <property type="match status" value="1"/>
</dbReference>
<evidence type="ECO:0000313" key="9">
    <source>
        <dbReference type="Proteomes" id="UP001203852"/>
    </source>
</evidence>
<organism evidence="8 9">
    <name type="scientific">Exophiala viscosa</name>
    <dbReference type="NCBI Taxonomy" id="2486360"/>
    <lineage>
        <taxon>Eukaryota</taxon>
        <taxon>Fungi</taxon>
        <taxon>Dikarya</taxon>
        <taxon>Ascomycota</taxon>
        <taxon>Pezizomycotina</taxon>
        <taxon>Eurotiomycetes</taxon>
        <taxon>Chaetothyriomycetidae</taxon>
        <taxon>Chaetothyriales</taxon>
        <taxon>Herpotrichiellaceae</taxon>
        <taxon>Exophiala</taxon>
    </lineage>
</organism>
<keyword evidence="4" id="KW-0804">Transcription</keyword>
<dbReference type="SMART" id="SM00066">
    <property type="entry name" value="GAL4"/>
    <property type="match status" value="1"/>
</dbReference>
<dbReference type="GO" id="GO:0008270">
    <property type="term" value="F:zinc ion binding"/>
    <property type="evidence" value="ECO:0007669"/>
    <property type="project" value="InterPro"/>
</dbReference>
<keyword evidence="5" id="KW-0539">Nucleus</keyword>
<dbReference type="InterPro" id="IPR036864">
    <property type="entry name" value="Zn2-C6_fun-type_DNA-bd_sf"/>
</dbReference>
<feature type="region of interest" description="Disordered" evidence="6">
    <location>
        <begin position="928"/>
        <end position="951"/>
    </location>
</feature>
<evidence type="ECO:0000256" key="1">
    <source>
        <dbReference type="ARBA" id="ARBA00022723"/>
    </source>
</evidence>
<evidence type="ECO:0000313" key="8">
    <source>
        <dbReference type="EMBL" id="KAI1617324.1"/>
    </source>
</evidence>
<dbReference type="PANTHER" id="PTHR47654">
    <property type="entry name" value="ZN(II)2CYS6 TRANSCRIPTION FACTOR (EUROFUNG)-RELATED"/>
    <property type="match status" value="1"/>
</dbReference>
<comment type="caution">
    <text evidence="8">The sequence shown here is derived from an EMBL/GenBank/DDBJ whole genome shotgun (WGS) entry which is preliminary data.</text>
</comment>
<feature type="compositionally biased region" description="Polar residues" evidence="6">
    <location>
        <begin position="15"/>
        <end position="29"/>
    </location>
</feature>
<feature type="compositionally biased region" description="Pro residues" evidence="6">
    <location>
        <begin position="835"/>
        <end position="846"/>
    </location>
</feature>
<sequence>MSGHQQQRRGDTARSLPTSDRSRSQSSAQILALSIETPDSLPNRTITTTTQTPQSPAHAPVFRVPQSPRVAPGSDASQTAGKVAIPRLKRPIDSAGEDASRSAGRHRVNHACEPCRHRKTKCSGERPICRHCQDFKIACFYADGKRDRVKKQFGTMSEKVADYEKLLKSLVDRVDETDARLIRISLEKVRFGTISTYDVEETPTEATLDTVTTFASIEDGVDGHESGAESEVSAGAGSTGALDRTDEDFTREQARATGYMGKNSEITWLQRLREENKFGDNPKDALGSEQQRKMADGSVTSFSAMRPPSEVQLPLAEADDGFAVNGSSYHLDDMSIFTFEAVDPYEMPTPDAANHLFNAYMDRCHATFPVVGRTNLTAQFKKYITGSVQTPPEKWLAILNMIFAIGAKYSHLIKADWRGDERDHLIYFTRARLLHMNSETLFQHPDLQQIQILGLMSFYLLCVSQVNRRAWLLTGFAVRAATALGMNIRNDSTNLKNSLKEIRYRVWWALYTLEHRLCSMTGRVNCILDEHCTTPLPAPLEEDQFDSEDGQKLLSKERQQGDRAPASNPQTPSASSATPSTERSRSQTKIDSRSPSMPTNQGDLAWAKDVPANGSLYFLHLVQLTRLTQNIFHRLYNPASASGTWSDIQAKIGELDEQLEFWYRKLPQAFAFKRKQRERGSYEYRLSLGFYYYGAKMTIHRPCLCRLDRKIPHQSVKSLEFNRNSAASCVKAAMELLELIPDEPNAIGLIRVGPWWSMLHWLVQSTTVLMLEITFRAHHMPEEVDAMMESSKKAIRWLHALGEDSQSAKRAWNICFPMLREAAKKCGREMTDVPQQPPGKPSPPPSDAMMSDGIGASYPYGVDLFTTAPNAQSLYATMPQQSMPQLPTSQAFAMYDPMMHYDQYYPPEYQLNEQMRYHQSGDPEMEFMSSAYHDDQGHNQGSGSSRGPGYS</sequence>
<dbReference type="GO" id="GO:0000981">
    <property type="term" value="F:DNA-binding transcription factor activity, RNA polymerase II-specific"/>
    <property type="evidence" value="ECO:0007669"/>
    <property type="project" value="InterPro"/>
</dbReference>
<keyword evidence="9" id="KW-1185">Reference proteome</keyword>
<feature type="compositionally biased region" description="Low complexity" evidence="6">
    <location>
        <begin position="564"/>
        <end position="581"/>
    </location>
</feature>
<dbReference type="InterPro" id="IPR001138">
    <property type="entry name" value="Zn2Cys6_DnaBD"/>
</dbReference>
<feature type="region of interest" description="Disordered" evidence="6">
    <location>
        <begin position="827"/>
        <end position="852"/>
    </location>
</feature>
<dbReference type="EMBL" id="MU404351">
    <property type="protein sequence ID" value="KAI1617324.1"/>
    <property type="molecule type" value="Genomic_DNA"/>
</dbReference>